<dbReference type="EMBL" id="JABBWD010000057">
    <property type="protein sequence ID" value="KAG1771684.1"/>
    <property type="molecule type" value="Genomic_DNA"/>
</dbReference>
<dbReference type="Proteomes" id="UP000714275">
    <property type="component" value="Unassembled WGS sequence"/>
</dbReference>
<name>A0A9P6ZMT7_9AGAM</name>
<proteinExistence type="predicted"/>
<evidence type="ECO:0000256" key="1">
    <source>
        <dbReference type="SAM" id="MobiDB-lite"/>
    </source>
</evidence>
<dbReference type="AlphaFoldDB" id="A0A9P6ZMT7"/>
<reference evidence="2" key="1">
    <citation type="journal article" date="2020" name="New Phytol.">
        <title>Comparative genomics reveals dynamic genome evolution in host specialist ectomycorrhizal fungi.</title>
        <authorList>
            <person name="Lofgren L.A."/>
            <person name="Nguyen N.H."/>
            <person name="Vilgalys R."/>
            <person name="Ruytinx J."/>
            <person name="Liao H.L."/>
            <person name="Branco S."/>
            <person name="Kuo A."/>
            <person name="LaButti K."/>
            <person name="Lipzen A."/>
            <person name="Andreopoulos W."/>
            <person name="Pangilinan J."/>
            <person name="Riley R."/>
            <person name="Hundley H."/>
            <person name="Na H."/>
            <person name="Barry K."/>
            <person name="Grigoriev I.V."/>
            <person name="Stajich J.E."/>
            <person name="Kennedy P.G."/>
        </authorList>
    </citation>
    <scope>NUCLEOTIDE SEQUENCE</scope>
    <source>
        <strain evidence="2">DOB743</strain>
    </source>
</reference>
<comment type="caution">
    <text evidence="2">The sequence shown here is derived from an EMBL/GenBank/DDBJ whole genome shotgun (WGS) entry which is preliminary data.</text>
</comment>
<feature type="region of interest" description="Disordered" evidence="1">
    <location>
        <begin position="46"/>
        <end position="105"/>
    </location>
</feature>
<sequence length="186" mass="20038">MTNCAVGAHGALKDASEIQWFNDADDNTPITPPPAKDLLTVLMQGGRQPASITGGTRPRKRALSSPDDAPIKQVAIRAAPEEDDLDDNDNLIPSIADGDTSSADDAEYTNALDNKAKEADDTEEAYQKTKSLGDADCQACQTSRKTDRTADLQTIFTEEKGCLNPDTGTPEDGWWCNICKILTCTF</sequence>
<accession>A0A9P6ZMT7</accession>
<evidence type="ECO:0000313" key="3">
    <source>
        <dbReference type="Proteomes" id="UP000714275"/>
    </source>
</evidence>
<gene>
    <name evidence="2" type="ORF">EV702DRAFT_1048901</name>
</gene>
<organism evidence="2 3">
    <name type="scientific">Suillus placidus</name>
    <dbReference type="NCBI Taxonomy" id="48579"/>
    <lineage>
        <taxon>Eukaryota</taxon>
        <taxon>Fungi</taxon>
        <taxon>Dikarya</taxon>
        <taxon>Basidiomycota</taxon>
        <taxon>Agaricomycotina</taxon>
        <taxon>Agaricomycetes</taxon>
        <taxon>Agaricomycetidae</taxon>
        <taxon>Boletales</taxon>
        <taxon>Suillineae</taxon>
        <taxon>Suillaceae</taxon>
        <taxon>Suillus</taxon>
    </lineage>
</organism>
<evidence type="ECO:0000313" key="2">
    <source>
        <dbReference type="EMBL" id="KAG1771684.1"/>
    </source>
</evidence>
<dbReference type="OrthoDB" id="3240105at2759"/>
<protein>
    <submittedName>
        <fullName evidence="2">Uncharacterized protein</fullName>
    </submittedName>
</protein>
<keyword evidence="3" id="KW-1185">Reference proteome</keyword>